<reference evidence="18 19" key="1">
    <citation type="submission" date="2024-02" db="EMBL/GenBank/DDBJ databases">
        <title>Genome sequence of Aquincola sp. MAHUQ-54.</title>
        <authorList>
            <person name="Huq M.A."/>
        </authorList>
    </citation>
    <scope>NUCLEOTIDE SEQUENCE [LARGE SCALE GENOMIC DNA]</scope>
    <source>
        <strain evidence="18 19">MAHUQ-54</strain>
    </source>
</reference>
<evidence type="ECO:0000256" key="8">
    <source>
        <dbReference type="ARBA" id="ARBA00022490"/>
    </source>
</evidence>
<dbReference type="PANTHER" id="PTHR10954:SF18">
    <property type="entry name" value="RIBONUCLEASE HII"/>
    <property type="match status" value="1"/>
</dbReference>
<evidence type="ECO:0000256" key="5">
    <source>
        <dbReference type="ARBA" id="ARBA00007383"/>
    </source>
</evidence>
<feature type="domain" description="RNase H type-2" evidence="17">
    <location>
        <begin position="21"/>
        <end position="210"/>
    </location>
</feature>
<comment type="catalytic activity">
    <reaction evidence="1 14 15 16">
        <text>Endonucleolytic cleavage to 5'-phosphomonoester.</text>
        <dbReference type="EC" id="3.1.26.4"/>
    </reaction>
</comment>
<evidence type="ECO:0000256" key="7">
    <source>
        <dbReference type="ARBA" id="ARBA00019179"/>
    </source>
</evidence>
<dbReference type="AlphaFoldDB" id="A0AAW9Q9T5"/>
<evidence type="ECO:0000256" key="1">
    <source>
        <dbReference type="ARBA" id="ARBA00000077"/>
    </source>
</evidence>
<evidence type="ECO:0000256" key="15">
    <source>
        <dbReference type="PROSITE-ProRule" id="PRU01319"/>
    </source>
</evidence>
<evidence type="ECO:0000259" key="17">
    <source>
        <dbReference type="PROSITE" id="PS51975"/>
    </source>
</evidence>
<comment type="cofactor">
    <cofactor evidence="14 15">
        <name>Mn(2+)</name>
        <dbReference type="ChEBI" id="CHEBI:29035"/>
    </cofactor>
    <cofactor evidence="14 15">
        <name>Mg(2+)</name>
        <dbReference type="ChEBI" id="CHEBI:18420"/>
    </cofactor>
    <text evidence="14 15">Manganese or magnesium. Binds 1 divalent metal ion per monomer in the absence of substrate. May bind a second metal ion after substrate binding.</text>
</comment>
<keyword evidence="19" id="KW-1185">Reference proteome</keyword>
<dbReference type="PANTHER" id="PTHR10954">
    <property type="entry name" value="RIBONUCLEASE H2 SUBUNIT A"/>
    <property type="match status" value="1"/>
</dbReference>
<evidence type="ECO:0000256" key="14">
    <source>
        <dbReference type="HAMAP-Rule" id="MF_00052"/>
    </source>
</evidence>
<dbReference type="GO" id="GO:0032299">
    <property type="term" value="C:ribonuclease H2 complex"/>
    <property type="evidence" value="ECO:0007669"/>
    <property type="project" value="TreeGrafter"/>
</dbReference>
<keyword evidence="11 14" id="KW-0255">Endonuclease</keyword>
<evidence type="ECO:0000256" key="2">
    <source>
        <dbReference type="ARBA" id="ARBA00001946"/>
    </source>
</evidence>
<keyword evidence="10 14" id="KW-0479">Metal-binding</keyword>
<dbReference type="EMBL" id="JAZIBG010000036">
    <property type="protein sequence ID" value="MEF7615999.1"/>
    <property type="molecule type" value="Genomic_DNA"/>
</dbReference>
<dbReference type="GO" id="GO:0004523">
    <property type="term" value="F:RNA-DNA hybrid ribonuclease activity"/>
    <property type="evidence" value="ECO:0007669"/>
    <property type="project" value="UniProtKB-UniRule"/>
</dbReference>
<proteinExistence type="inferred from homology"/>
<dbReference type="Gene3D" id="3.30.420.10">
    <property type="entry name" value="Ribonuclease H-like superfamily/Ribonuclease H"/>
    <property type="match status" value="1"/>
</dbReference>
<dbReference type="InterPro" id="IPR036397">
    <property type="entry name" value="RNaseH_sf"/>
</dbReference>
<evidence type="ECO:0000256" key="11">
    <source>
        <dbReference type="ARBA" id="ARBA00022759"/>
    </source>
</evidence>
<comment type="caution">
    <text evidence="18">The sequence shown here is derived from an EMBL/GenBank/DDBJ whole genome shotgun (WGS) entry which is preliminary data.</text>
</comment>
<feature type="binding site" evidence="14 15">
    <location>
        <position position="28"/>
    </location>
    <ligand>
        <name>a divalent metal cation</name>
        <dbReference type="ChEBI" id="CHEBI:60240"/>
    </ligand>
</feature>
<evidence type="ECO:0000256" key="9">
    <source>
        <dbReference type="ARBA" id="ARBA00022722"/>
    </source>
</evidence>
<feature type="binding site" evidence="14 15">
    <location>
        <position position="119"/>
    </location>
    <ligand>
        <name>a divalent metal cation</name>
        <dbReference type="ChEBI" id="CHEBI:60240"/>
    </ligand>
</feature>
<accession>A0AAW9Q9T5</accession>
<dbReference type="FunFam" id="3.30.420.10:FF:000006">
    <property type="entry name" value="Ribonuclease HII"/>
    <property type="match status" value="1"/>
</dbReference>
<sequence>MPSRKSSKPEQLGLSWDVPGLLTAGVDEAGRGPLAGPVVAAAVILDDLRPVRGLADSKVLTARRREQLYDEIRANALCCAVGEATVEEIDALNILGATMLAMRRAVEGLRLLPGKVLVDGNRLPVLRVQAEAIVGGDATVASISAASIIAKVHRDRGCLALHEQFPQYGFAVHKGYGTREHLDALRTHGACSAHRRSFAPVRQVLPAVVHPA</sequence>
<dbReference type="Pfam" id="PF01351">
    <property type="entry name" value="RNase_HII"/>
    <property type="match status" value="1"/>
</dbReference>
<dbReference type="NCBIfam" id="NF000596">
    <property type="entry name" value="PRK00015.1-4"/>
    <property type="match status" value="1"/>
</dbReference>
<comment type="cofactor">
    <cofactor evidence="2">
        <name>Mg(2+)</name>
        <dbReference type="ChEBI" id="CHEBI:18420"/>
    </cofactor>
</comment>
<keyword evidence="9 14" id="KW-0540">Nuclease</keyword>
<comment type="subcellular location">
    <subcellularLocation>
        <location evidence="4 14">Cytoplasm</location>
    </subcellularLocation>
</comment>
<evidence type="ECO:0000256" key="16">
    <source>
        <dbReference type="RuleBase" id="RU003515"/>
    </source>
</evidence>
<evidence type="ECO:0000256" key="4">
    <source>
        <dbReference type="ARBA" id="ARBA00004496"/>
    </source>
</evidence>
<comment type="function">
    <text evidence="3 14 16">Endonuclease that specifically degrades the RNA of RNA-DNA hybrids.</text>
</comment>
<dbReference type="Proteomes" id="UP001336250">
    <property type="component" value="Unassembled WGS sequence"/>
</dbReference>
<organism evidence="18 19">
    <name type="scientific">Aquincola agrisoli</name>
    <dbReference type="NCBI Taxonomy" id="3119538"/>
    <lineage>
        <taxon>Bacteria</taxon>
        <taxon>Pseudomonadati</taxon>
        <taxon>Pseudomonadota</taxon>
        <taxon>Betaproteobacteria</taxon>
        <taxon>Burkholderiales</taxon>
        <taxon>Sphaerotilaceae</taxon>
        <taxon>Aquincola</taxon>
    </lineage>
</organism>
<dbReference type="GO" id="GO:0006298">
    <property type="term" value="P:mismatch repair"/>
    <property type="evidence" value="ECO:0007669"/>
    <property type="project" value="TreeGrafter"/>
</dbReference>
<keyword evidence="13 14" id="KW-0464">Manganese</keyword>
<dbReference type="PROSITE" id="PS51975">
    <property type="entry name" value="RNASE_H_2"/>
    <property type="match status" value="1"/>
</dbReference>
<dbReference type="InterPro" id="IPR012337">
    <property type="entry name" value="RNaseH-like_sf"/>
</dbReference>
<comment type="similarity">
    <text evidence="5 14 16">Belongs to the RNase HII family.</text>
</comment>
<dbReference type="GO" id="GO:0005737">
    <property type="term" value="C:cytoplasm"/>
    <property type="evidence" value="ECO:0007669"/>
    <property type="project" value="UniProtKB-SubCell"/>
</dbReference>
<dbReference type="GO" id="GO:0030145">
    <property type="term" value="F:manganese ion binding"/>
    <property type="evidence" value="ECO:0007669"/>
    <property type="project" value="UniProtKB-UniRule"/>
</dbReference>
<dbReference type="CDD" id="cd07182">
    <property type="entry name" value="RNase_HII_bacteria_HII_like"/>
    <property type="match status" value="1"/>
</dbReference>
<dbReference type="InterPro" id="IPR001352">
    <property type="entry name" value="RNase_HII/HIII"/>
</dbReference>
<keyword evidence="12 14" id="KW-0378">Hydrolase</keyword>
<evidence type="ECO:0000256" key="13">
    <source>
        <dbReference type="ARBA" id="ARBA00023211"/>
    </source>
</evidence>
<evidence type="ECO:0000313" key="19">
    <source>
        <dbReference type="Proteomes" id="UP001336250"/>
    </source>
</evidence>
<evidence type="ECO:0000256" key="12">
    <source>
        <dbReference type="ARBA" id="ARBA00022801"/>
    </source>
</evidence>
<protein>
    <recommendedName>
        <fullName evidence="7 14">Ribonuclease HII</fullName>
        <shortName evidence="14">RNase HII</shortName>
        <ecNumber evidence="6 14">3.1.26.4</ecNumber>
    </recommendedName>
</protein>
<name>A0AAW9Q9T5_9BURK</name>
<dbReference type="GO" id="GO:0003723">
    <property type="term" value="F:RNA binding"/>
    <property type="evidence" value="ECO:0007669"/>
    <property type="project" value="UniProtKB-UniRule"/>
</dbReference>
<dbReference type="InterPro" id="IPR024567">
    <property type="entry name" value="RNase_HII/HIII_dom"/>
</dbReference>
<evidence type="ECO:0000256" key="10">
    <source>
        <dbReference type="ARBA" id="ARBA00022723"/>
    </source>
</evidence>
<evidence type="ECO:0000256" key="3">
    <source>
        <dbReference type="ARBA" id="ARBA00004065"/>
    </source>
</evidence>
<gene>
    <name evidence="14 18" type="primary">rnhB</name>
    <name evidence="18" type="ORF">V4F39_18940</name>
</gene>
<feature type="binding site" evidence="14 15">
    <location>
        <position position="27"/>
    </location>
    <ligand>
        <name>a divalent metal cation</name>
        <dbReference type="ChEBI" id="CHEBI:60240"/>
    </ligand>
</feature>
<dbReference type="RefSeq" id="WP_332291364.1">
    <property type="nucleotide sequence ID" value="NZ_JAZIBG010000036.1"/>
</dbReference>
<dbReference type="NCBIfam" id="NF000595">
    <property type="entry name" value="PRK00015.1-3"/>
    <property type="match status" value="1"/>
</dbReference>
<keyword evidence="8 14" id="KW-0963">Cytoplasm</keyword>
<dbReference type="GO" id="GO:0043137">
    <property type="term" value="P:DNA replication, removal of RNA primer"/>
    <property type="evidence" value="ECO:0007669"/>
    <property type="project" value="TreeGrafter"/>
</dbReference>
<dbReference type="EC" id="3.1.26.4" evidence="6 14"/>
<dbReference type="HAMAP" id="MF_00052_B">
    <property type="entry name" value="RNase_HII_B"/>
    <property type="match status" value="1"/>
</dbReference>
<dbReference type="SUPFAM" id="SSF53098">
    <property type="entry name" value="Ribonuclease H-like"/>
    <property type="match status" value="1"/>
</dbReference>
<evidence type="ECO:0000313" key="18">
    <source>
        <dbReference type="EMBL" id="MEF7615999.1"/>
    </source>
</evidence>
<evidence type="ECO:0000256" key="6">
    <source>
        <dbReference type="ARBA" id="ARBA00012180"/>
    </source>
</evidence>
<dbReference type="InterPro" id="IPR022898">
    <property type="entry name" value="RNase_HII"/>
</dbReference>